<evidence type="ECO:0000259" key="4">
    <source>
        <dbReference type="Pfam" id="PF01420"/>
    </source>
</evidence>
<evidence type="ECO:0000256" key="3">
    <source>
        <dbReference type="ARBA" id="ARBA00023125"/>
    </source>
</evidence>
<dbReference type="GO" id="GO:0009307">
    <property type="term" value="P:DNA restriction-modification system"/>
    <property type="evidence" value="ECO:0007669"/>
    <property type="project" value="UniProtKB-KW"/>
</dbReference>
<dbReference type="RefSeq" id="WP_029401415.1">
    <property type="nucleotide sequence ID" value="NZ_BPFQ01000078.1"/>
</dbReference>
<dbReference type="REBASE" id="244270">
    <property type="entry name" value="S.Eco511ORF130P"/>
</dbReference>
<sequence length="422" mass="48655">MSEMSYLEKLLDGVEVEWKTLGEVAKYVRGLIYSKSSESADGQGYKVLRANNITLSNNCLNLNDVKVVRFDTKVKSSQKLYKNDILISAASGSREHVGKVAYIESDIDYYFGGFMGVVRCDEKLNPRYLFHVLTSDIFQKYLDEMLNSSTINNLNSAVMGRFKIPLPCPDNPEKSLAIQSEIVRILDKFTALTAELTAELSMRKKQYNYYRDQLLSFKEGEVEWKALGEIGEVRMCKRILKSQTSSEGEIPFYKIGTFGKEPDSYISRKLFNEFKEKYSYPKVGEVLISASGTIGRTVIFDGRESYFQDSNIVWIENNEKIVLNKYLFYFYKIAKWGISEGGTIKRLYNDNLRKLMIPVPFPDSPERSLVEQQKIVKLLDKFDALTNSITEGLPREIELRQKQYEYYRDLLFSFPKPETISN</sequence>
<dbReference type="CDD" id="cd17252">
    <property type="entry name" value="RMtype1_S_EcoKI-TRD1-CR1_like"/>
    <property type="match status" value="1"/>
</dbReference>
<proteinExistence type="inferred from homology"/>
<evidence type="ECO:0000313" key="5">
    <source>
        <dbReference type="EMBL" id="SPE01127.1"/>
    </source>
</evidence>
<dbReference type="Gene3D" id="3.90.220.20">
    <property type="entry name" value="DNA methylase specificity domains"/>
    <property type="match status" value="2"/>
</dbReference>
<gene>
    <name evidence="5" type="ORF">RCS54_P0129</name>
</gene>
<accession>A0A2P9ECL2</accession>
<feature type="domain" description="Type I restriction modification DNA specificity" evidence="4">
    <location>
        <begin position="15"/>
        <end position="199"/>
    </location>
</feature>
<geneLocation type="plasmid" evidence="5">
    <name>RCS54_p</name>
</geneLocation>
<feature type="domain" description="Type I restriction modification DNA specificity" evidence="4">
    <location>
        <begin position="222"/>
        <end position="398"/>
    </location>
</feature>
<keyword evidence="2" id="KW-0680">Restriction system</keyword>
<dbReference type="GO" id="GO:0003677">
    <property type="term" value="F:DNA binding"/>
    <property type="evidence" value="ECO:0007669"/>
    <property type="project" value="UniProtKB-KW"/>
</dbReference>
<dbReference type="InterPro" id="IPR000055">
    <property type="entry name" value="Restrct_endonuc_typeI_TRD"/>
</dbReference>
<dbReference type="InterPro" id="IPR051212">
    <property type="entry name" value="Type-I_RE_S_subunit"/>
</dbReference>
<keyword evidence="3" id="KW-0238">DNA-binding</keyword>
<dbReference type="SUPFAM" id="SSF116734">
    <property type="entry name" value="DNA methylase specificity domain"/>
    <property type="match status" value="2"/>
</dbReference>
<keyword evidence="5" id="KW-0614">Plasmid</keyword>
<dbReference type="PANTHER" id="PTHR43140">
    <property type="entry name" value="TYPE-1 RESTRICTION ENZYME ECOKI SPECIFICITY PROTEIN"/>
    <property type="match status" value="1"/>
</dbReference>
<evidence type="ECO:0000256" key="1">
    <source>
        <dbReference type="ARBA" id="ARBA00010923"/>
    </source>
</evidence>
<organism evidence="5">
    <name type="scientific">Escherichia coli</name>
    <dbReference type="NCBI Taxonomy" id="562"/>
    <lineage>
        <taxon>Bacteria</taxon>
        <taxon>Pseudomonadati</taxon>
        <taxon>Pseudomonadota</taxon>
        <taxon>Gammaproteobacteria</taxon>
        <taxon>Enterobacterales</taxon>
        <taxon>Enterobacteriaceae</taxon>
        <taxon>Escherichia</taxon>
    </lineage>
</organism>
<dbReference type="PANTHER" id="PTHR43140:SF1">
    <property type="entry name" value="TYPE I RESTRICTION ENZYME ECOKI SPECIFICITY SUBUNIT"/>
    <property type="match status" value="1"/>
</dbReference>
<reference evidence="5" key="1">
    <citation type="submission" date="2018-02" db="EMBL/GenBank/DDBJ databases">
        <authorList>
            <person name="Cohen D.B."/>
            <person name="Kent A.D."/>
        </authorList>
    </citation>
    <scope>NUCLEOTIDE SEQUENCE</scope>
    <source>
        <strain evidence="5">511</strain>
    </source>
</reference>
<dbReference type="AlphaFoldDB" id="A0A2P9ECL2"/>
<evidence type="ECO:0000256" key="2">
    <source>
        <dbReference type="ARBA" id="ARBA00022747"/>
    </source>
</evidence>
<protein>
    <submittedName>
        <fullName evidence="5">Putative type I restriction enzyme specificity protein HI_0216</fullName>
    </submittedName>
</protein>
<dbReference type="EMBL" id="LT985263">
    <property type="protein sequence ID" value="SPE01127.1"/>
    <property type="molecule type" value="Genomic_DNA"/>
</dbReference>
<dbReference type="Pfam" id="PF01420">
    <property type="entry name" value="Methylase_S"/>
    <property type="match status" value="2"/>
</dbReference>
<name>A0A2P9ECL2_ECOLX</name>
<comment type="similarity">
    <text evidence="1">Belongs to the type-I restriction system S methylase family.</text>
</comment>
<dbReference type="CDD" id="cd17292">
    <property type="entry name" value="RMtype1_S_LlaA17I_TRD2-CR2_like"/>
    <property type="match status" value="1"/>
</dbReference>
<dbReference type="InterPro" id="IPR044946">
    <property type="entry name" value="Restrct_endonuc_typeI_TRD_sf"/>
</dbReference>